<gene>
    <name evidence="6" type="ORF">A2196_04295</name>
</gene>
<feature type="transmembrane region" description="Helical" evidence="5">
    <location>
        <begin position="98"/>
        <end position="117"/>
    </location>
</feature>
<dbReference type="GO" id="GO:0009247">
    <property type="term" value="P:glycolipid biosynthetic process"/>
    <property type="evidence" value="ECO:0007669"/>
    <property type="project" value="TreeGrafter"/>
</dbReference>
<dbReference type="EMBL" id="MFCA01000028">
    <property type="protein sequence ID" value="OGE01398.1"/>
    <property type="molecule type" value="Genomic_DNA"/>
</dbReference>
<evidence type="ECO:0000313" key="7">
    <source>
        <dbReference type="Proteomes" id="UP000176751"/>
    </source>
</evidence>
<comment type="subcellular location">
    <subcellularLocation>
        <location evidence="1">Membrane</location>
        <topology evidence="1">Multi-pass membrane protein</topology>
    </subcellularLocation>
</comment>
<dbReference type="Proteomes" id="UP000176751">
    <property type="component" value="Unassembled WGS sequence"/>
</dbReference>
<feature type="transmembrane region" description="Helical" evidence="5">
    <location>
        <begin position="301"/>
        <end position="324"/>
    </location>
</feature>
<feature type="transmembrane region" description="Helical" evidence="5">
    <location>
        <begin position="123"/>
        <end position="142"/>
    </location>
</feature>
<feature type="transmembrane region" description="Helical" evidence="5">
    <location>
        <begin position="175"/>
        <end position="191"/>
    </location>
</feature>
<dbReference type="AlphaFoldDB" id="A0A1F5HBC7"/>
<dbReference type="InterPro" id="IPR000537">
    <property type="entry name" value="UbiA_prenyltransferase"/>
</dbReference>
<evidence type="ECO:0000313" key="6">
    <source>
        <dbReference type="EMBL" id="OGE01398.1"/>
    </source>
</evidence>
<comment type="caution">
    <text evidence="6">The sequence shown here is derived from an EMBL/GenBank/DDBJ whole genome shotgun (WGS) entry which is preliminary data.</text>
</comment>
<accession>A0A1F5HBC7</accession>
<protein>
    <recommendedName>
        <fullName evidence="8">Phosphoribose diphosphate--decaprenyl-phosphate phosphoribosyltransferase</fullName>
    </recommendedName>
</protein>
<organism evidence="6 7">
    <name type="scientific">Candidatus Curtissbacteria bacterium RIFOXYA1_FULL_41_14</name>
    <dbReference type="NCBI Taxonomy" id="1797737"/>
    <lineage>
        <taxon>Bacteria</taxon>
        <taxon>Candidatus Curtissiibacteriota</taxon>
    </lineage>
</organism>
<dbReference type="GO" id="GO:0016765">
    <property type="term" value="F:transferase activity, transferring alkyl or aryl (other than methyl) groups"/>
    <property type="evidence" value="ECO:0007669"/>
    <property type="project" value="InterPro"/>
</dbReference>
<reference evidence="6 7" key="1">
    <citation type="journal article" date="2016" name="Nat. Commun.">
        <title>Thousands of microbial genomes shed light on interconnected biogeochemical processes in an aquifer system.</title>
        <authorList>
            <person name="Anantharaman K."/>
            <person name="Brown C.T."/>
            <person name="Hug L.A."/>
            <person name="Sharon I."/>
            <person name="Castelle C.J."/>
            <person name="Probst A.J."/>
            <person name="Thomas B.C."/>
            <person name="Singh A."/>
            <person name="Wilkins M.J."/>
            <person name="Karaoz U."/>
            <person name="Brodie E.L."/>
            <person name="Williams K.H."/>
            <person name="Hubbard S.S."/>
            <person name="Banfield J.F."/>
        </authorList>
    </citation>
    <scope>NUCLEOTIDE SEQUENCE [LARGE SCALE GENOMIC DNA]</scope>
</reference>
<evidence type="ECO:0000256" key="2">
    <source>
        <dbReference type="ARBA" id="ARBA00022692"/>
    </source>
</evidence>
<evidence type="ECO:0008006" key="8">
    <source>
        <dbReference type="Google" id="ProtNLM"/>
    </source>
</evidence>
<evidence type="ECO:0000256" key="3">
    <source>
        <dbReference type="ARBA" id="ARBA00022989"/>
    </source>
</evidence>
<dbReference type="InterPro" id="IPR044878">
    <property type="entry name" value="UbiA_sf"/>
</dbReference>
<dbReference type="PANTHER" id="PTHR11048">
    <property type="entry name" value="PRENYLTRANSFERASES"/>
    <property type="match status" value="1"/>
</dbReference>
<keyword evidence="3 5" id="KW-1133">Transmembrane helix</keyword>
<keyword evidence="4 5" id="KW-0472">Membrane</keyword>
<feature type="transmembrane region" description="Helical" evidence="5">
    <location>
        <begin position="270"/>
        <end position="289"/>
    </location>
</feature>
<proteinExistence type="predicted"/>
<sequence>MTLAQYRFVDKGPRIIWVPFWLLVSSRPRQWLKNLAIYATLVFEGEFFNIDKFLLTTLGFAIFCVVTSGIYIINDIIDLEKDKHHPFKSKRPIAAGRINPILALVFALVLLAVAFIASYQISTFFTFAAVSYAILQIIYSLFLRSIILLDVMAIASGFLLRIYAGAVLIDAHVTIWFILTVASLALFLAIGKRRSERTLLSGPKTKSIQTRSILVHYPESLLDSLTVMFATATWFAYTMFTFLQPPPTAGPQVLVLFGDFLPRTFLASKWLMLTVPFVIYGVMRYLYVIHEKKEGESPERVLLSDIPLLVSVLVWTILVFFVIYGSDFLPARFVRLLQ</sequence>
<dbReference type="InterPro" id="IPR039653">
    <property type="entry name" value="Prenyltransferase"/>
</dbReference>
<dbReference type="CDD" id="cd13963">
    <property type="entry name" value="PT_UbiA_2"/>
    <property type="match status" value="1"/>
</dbReference>
<evidence type="ECO:0000256" key="4">
    <source>
        <dbReference type="ARBA" id="ARBA00023136"/>
    </source>
</evidence>
<keyword evidence="2 5" id="KW-0812">Transmembrane</keyword>
<dbReference type="STRING" id="1797737.A2196_04295"/>
<dbReference type="Gene3D" id="1.10.357.140">
    <property type="entry name" value="UbiA prenyltransferase"/>
    <property type="match status" value="1"/>
</dbReference>
<dbReference type="Pfam" id="PF01040">
    <property type="entry name" value="UbiA"/>
    <property type="match status" value="1"/>
</dbReference>
<name>A0A1F5HBC7_9BACT</name>
<feature type="transmembrane region" description="Helical" evidence="5">
    <location>
        <begin position="221"/>
        <end position="243"/>
    </location>
</feature>
<evidence type="ECO:0000256" key="5">
    <source>
        <dbReference type="SAM" id="Phobius"/>
    </source>
</evidence>
<feature type="transmembrane region" description="Helical" evidence="5">
    <location>
        <begin position="147"/>
        <end position="169"/>
    </location>
</feature>
<feature type="transmembrane region" description="Helical" evidence="5">
    <location>
        <begin position="53"/>
        <end position="77"/>
    </location>
</feature>
<dbReference type="GO" id="GO:0005886">
    <property type="term" value="C:plasma membrane"/>
    <property type="evidence" value="ECO:0007669"/>
    <property type="project" value="TreeGrafter"/>
</dbReference>
<dbReference type="PANTHER" id="PTHR11048:SF5">
    <property type="entry name" value="DECAPRENYL-PHOSPHATE PHOSPHORIBOSYLTRANSFERASE"/>
    <property type="match status" value="1"/>
</dbReference>
<evidence type="ECO:0000256" key="1">
    <source>
        <dbReference type="ARBA" id="ARBA00004141"/>
    </source>
</evidence>